<keyword evidence="8 10" id="KW-0472">Membrane</keyword>
<evidence type="ECO:0000256" key="6">
    <source>
        <dbReference type="ARBA" id="ARBA00023065"/>
    </source>
</evidence>
<evidence type="ECO:0000256" key="12">
    <source>
        <dbReference type="RuleBase" id="RU003357"/>
    </source>
</evidence>
<evidence type="ECO:0000313" key="17">
    <source>
        <dbReference type="EMBL" id="ANF57090.1"/>
    </source>
</evidence>
<keyword evidence="2 10" id="KW-0813">Transport</keyword>
<dbReference type="InterPro" id="IPR037066">
    <property type="entry name" value="Plug_dom_sf"/>
</dbReference>
<dbReference type="EMBL" id="CP015243">
    <property type="protein sequence ID" value="ANF57090.1"/>
    <property type="molecule type" value="Genomic_DNA"/>
</dbReference>
<comment type="subcellular location">
    <subcellularLocation>
        <location evidence="1 10">Cell outer membrane</location>
        <topology evidence="1 10">Multi-pass membrane protein</topology>
    </subcellularLocation>
</comment>
<evidence type="ECO:0000256" key="5">
    <source>
        <dbReference type="ARBA" id="ARBA00022729"/>
    </source>
</evidence>
<evidence type="ECO:0000259" key="15">
    <source>
        <dbReference type="Pfam" id="PF00593"/>
    </source>
</evidence>
<evidence type="ECO:0000256" key="3">
    <source>
        <dbReference type="ARBA" id="ARBA00022452"/>
    </source>
</evidence>
<evidence type="ECO:0000256" key="14">
    <source>
        <dbReference type="SAM" id="SignalP"/>
    </source>
</evidence>
<comment type="similarity">
    <text evidence="10 12">Belongs to the TonB-dependent receptor family.</text>
</comment>
<proteinExistence type="inferred from homology"/>
<dbReference type="RefSeq" id="WP_064122048.1">
    <property type="nucleotide sequence ID" value="NZ_CP015243.1"/>
</dbReference>
<dbReference type="STRING" id="376489.A5892_06105"/>
<dbReference type="KEGG" id="haa:A5892_06105"/>
<protein>
    <submittedName>
        <fullName evidence="17">TonB-dependent receptor</fullName>
    </submittedName>
</protein>
<evidence type="ECO:0000256" key="4">
    <source>
        <dbReference type="ARBA" id="ARBA00022692"/>
    </source>
</evidence>
<keyword evidence="18" id="KW-1185">Reference proteome</keyword>
<keyword evidence="5 14" id="KW-0732">Signal</keyword>
<keyword evidence="6" id="KW-0406">Ion transport</keyword>
<feature type="domain" description="TonB-dependent receptor-like beta-barrel" evidence="15">
    <location>
        <begin position="256"/>
        <end position="691"/>
    </location>
</feature>
<evidence type="ECO:0000256" key="1">
    <source>
        <dbReference type="ARBA" id="ARBA00004571"/>
    </source>
</evidence>
<dbReference type="GO" id="GO:0009279">
    <property type="term" value="C:cell outer membrane"/>
    <property type="evidence" value="ECO:0007669"/>
    <property type="project" value="UniProtKB-SubCell"/>
</dbReference>
<evidence type="ECO:0000256" key="13">
    <source>
        <dbReference type="SAM" id="MobiDB-lite"/>
    </source>
</evidence>
<sequence length="739" mass="81248">MSDQPFQRLVALSSLAPLSALLAHAAPAMAQTDPSSHTLDTMVVTASGFEQSLRSAPASISVVDAEELERKSFSNIAEALADVPGVDVRSGTGKTGGLNISIRGMPSQYTLILIDGRRQNTSGDITPNGFGETSTSFMPPLSAIERIEVIRGPMSTLYGSDAMGGVINIITKPVGDSWSGSASVAHTWQQHSDAGDDSTVNFFTTGPLVRDRLGVQLRGRVFDRDASERLVPQNPNANPTRDPRPGEALNYSIGGRFSFTPNERDELWLDLDRSRQRYDNADSRLGVLDRSLPPNYTNINGYEDTLRFNRDQISFGHTGRYRLGTLESSIMRTETETLGRTLPRGSAPEYGYEAEGGERRTLENRDLVFDTKFVMPLGSHMVTVGGQYTDGKLTDGAAGSESFEQDTWALFTEDEWWLRDDLALTLGGRYEHHDAFGGHFSPRGYLVWEATDSWTFKGGVGRGYKTPTLNQLHDGITGFGGQGATVTLGSPDLEPEKSTNYELAALYDNNAGFSAGATIFYNRFTDRIASGEGIPNCLNPAGNVPGCITVGNFSQQTEFSQLINIDEAETRGLELTAAYRFNPAWELSGGYTWTDTEIKSGAEQGLVLSNAPKHKLNATLLWDATDRLSTWIEGEYYSSRERFAGGAPTSGQNLALYEQAGNKIKGYTLFNLGASYRLSENVRLNGMIYNLFDKDFGRYDTYTWNGVEYPAFHYTQTAQSTTGVYHEGRRFWLSANYQF</sequence>
<keyword evidence="17" id="KW-0675">Receptor</keyword>
<dbReference type="PROSITE" id="PS00430">
    <property type="entry name" value="TONB_DEPENDENT_REC_1"/>
    <property type="match status" value="1"/>
</dbReference>
<feature type="region of interest" description="Disordered" evidence="13">
    <location>
        <begin position="226"/>
        <end position="248"/>
    </location>
</feature>
<dbReference type="Gene3D" id="2.170.130.10">
    <property type="entry name" value="TonB-dependent receptor, plug domain"/>
    <property type="match status" value="1"/>
</dbReference>
<evidence type="ECO:0000256" key="7">
    <source>
        <dbReference type="ARBA" id="ARBA00023077"/>
    </source>
</evidence>
<gene>
    <name evidence="17" type="ORF">A5892_06105</name>
</gene>
<evidence type="ECO:0000256" key="9">
    <source>
        <dbReference type="ARBA" id="ARBA00023237"/>
    </source>
</evidence>
<evidence type="ECO:0000256" key="10">
    <source>
        <dbReference type="PROSITE-ProRule" id="PRU01360"/>
    </source>
</evidence>
<dbReference type="Pfam" id="PF07715">
    <property type="entry name" value="Plug"/>
    <property type="match status" value="1"/>
</dbReference>
<keyword evidence="4 10" id="KW-0812">Transmembrane</keyword>
<dbReference type="Pfam" id="PF00593">
    <property type="entry name" value="TonB_dep_Rec_b-barrel"/>
    <property type="match status" value="1"/>
</dbReference>
<keyword evidence="9 10" id="KW-0998">Cell outer membrane</keyword>
<dbReference type="PANTHER" id="PTHR30069">
    <property type="entry name" value="TONB-DEPENDENT OUTER MEMBRANE RECEPTOR"/>
    <property type="match status" value="1"/>
</dbReference>
<dbReference type="GO" id="GO:0015344">
    <property type="term" value="F:siderophore uptake transmembrane transporter activity"/>
    <property type="evidence" value="ECO:0007669"/>
    <property type="project" value="TreeGrafter"/>
</dbReference>
<dbReference type="InterPro" id="IPR039426">
    <property type="entry name" value="TonB-dep_rcpt-like"/>
</dbReference>
<evidence type="ECO:0000313" key="18">
    <source>
        <dbReference type="Proteomes" id="UP000077875"/>
    </source>
</evidence>
<reference evidence="17 18" key="1">
    <citation type="submission" date="2016-04" db="EMBL/GenBank/DDBJ databases">
        <title>Complete Genome Sequence of Halotalea alkalilenta IHB B 13600.</title>
        <authorList>
            <person name="Swarnkar M.K."/>
            <person name="Sharma A."/>
            <person name="Kaushal K."/>
            <person name="Soni R."/>
            <person name="Rana S."/>
            <person name="Singh A.K."/>
            <person name="Gulati A."/>
        </authorList>
    </citation>
    <scope>NUCLEOTIDE SEQUENCE [LARGE SCALE GENOMIC DNA]</scope>
    <source>
        <strain evidence="17 18">IHB B 13600</strain>
    </source>
</reference>
<dbReference type="InterPro" id="IPR012910">
    <property type="entry name" value="Plug_dom"/>
</dbReference>
<dbReference type="SUPFAM" id="SSF56935">
    <property type="entry name" value="Porins"/>
    <property type="match status" value="1"/>
</dbReference>
<dbReference type="PROSITE" id="PS52016">
    <property type="entry name" value="TONB_DEPENDENT_REC_3"/>
    <property type="match status" value="1"/>
</dbReference>
<feature type="signal peptide" evidence="14">
    <location>
        <begin position="1"/>
        <end position="30"/>
    </location>
</feature>
<dbReference type="InterPro" id="IPR000531">
    <property type="entry name" value="Beta-barrel_TonB"/>
</dbReference>
<dbReference type="AlphaFoldDB" id="A0A172YCV5"/>
<accession>A0A172YCV5</accession>
<dbReference type="PANTHER" id="PTHR30069:SF53">
    <property type="entry name" value="COLICIN I RECEPTOR-RELATED"/>
    <property type="match status" value="1"/>
</dbReference>
<name>A0A172YCV5_9GAMM</name>
<evidence type="ECO:0000259" key="16">
    <source>
        <dbReference type="Pfam" id="PF07715"/>
    </source>
</evidence>
<dbReference type="InterPro" id="IPR010916">
    <property type="entry name" value="TonB_box_CS"/>
</dbReference>
<evidence type="ECO:0000256" key="11">
    <source>
        <dbReference type="PROSITE-ProRule" id="PRU10143"/>
    </source>
</evidence>
<feature type="short sequence motif" description="TonB box" evidence="11">
    <location>
        <begin position="41"/>
        <end position="47"/>
    </location>
</feature>
<dbReference type="CDD" id="cd01347">
    <property type="entry name" value="ligand_gated_channel"/>
    <property type="match status" value="1"/>
</dbReference>
<feature type="chain" id="PRO_5008004593" evidence="14">
    <location>
        <begin position="31"/>
        <end position="739"/>
    </location>
</feature>
<dbReference type="GO" id="GO:0044718">
    <property type="term" value="P:siderophore transmembrane transport"/>
    <property type="evidence" value="ECO:0007669"/>
    <property type="project" value="TreeGrafter"/>
</dbReference>
<dbReference type="InterPro" id="IPR036942">
    <property type="entry name" value="Beta-barrel_TonB_sf"/>
</dbReference>
<organism evidence="17 18">
    <name type="scientific">Halotalea alkalilenta</name>
    <dbReference type="NCBI Taxonomy" id="376489"/>
    <lineage>
        <taxon>Bacteria</taxon>
        <taxon>Pseudomonadati</taxon>
        <taxon>Pseudomonadota</taxon>
        <taxon>Gammaproteobacteria</taxon>
        <taxon>Oceanospirillales</taxon>
        <taxon>Halomonadaceae</taxon>
        <taxon>Halotalea</taxon>
    </lineage>
</organism>
<evidence type="ECO:0000256" key="2">
    <source>
        <dbReference type="ARBA" id="ARBA00022448"/>
    </source>
</evidence>
<keyword evidence="7 11" id="KW-0798">TonB box</keyword>
<keyword evidence="3 10" id="KW-1134">Transmembrane beta strand</keyword>
<evidence type="ECO:0000256" key="8">
    <source>
        <dbReference type="ARBA" id="ARBA00023136"/>
    </source>
</evidence>
<feature type="domain" description="TonB-dependent receptor plug" evidence="16">
    <location>
        <begin position="53"/>
        <end position="166"/>
    </location>
</feature>
<dbReference type="Gene3D" id="2.40.170.20">
    <property type="entry name" value="TonB-dependent receptor, beta-barrel domain"/>
    <property type="match status" value="1"/>
</dbReference>
<dbReference type="Proteomes" id="UP000077875">
    <property type="component" value="Chromosome"/>
</dbReference>